<accession>A0A397UIA5</accession>
<keyword evidence="3" id="KW-1185">Reference proteome</keyword>
<dbReference type="InterPro" id="IPR011990">
    <property type="entry name" value="TPR-like_helical_dom_sf"/>
</dbReference>
<dbReference type="SUPFAM" id="SSF81901">
    <property type="entry name" value="HCP-like"/>
    <property type="match status" value="1"/>
</dbReference>
<keyword evidence="2" id="KW-0418">Kinase</keyword>
<dbReference type="SUPFAM" id="SSF56112">
    <property type="entry name" value="Protein kinase-like (PK-like)"/>
    <property type="match status" value="1"/>
</dbReference>
<dbReference type="InterPro" id="IPR001245">
    <property type="entry name" value="Ser-Thr/Tyr_kinase_cat_dom"/>
</dbReference>
<proteinExistence type="predicted"/>
<feature type="domain" description="Protein kinase" evidence="1">
    <location>
        <begin position="143"/>
        <end position="370"/>
    </location>
</feature>
<sequence length="407" mass="46520">MNLTSASELRKLGYNYQKGINVNKNEKKAFELYIKAANMGFSIAMNDVGFCYLNGIGVEKDEHKAFFYYQKSADMGDALGANSVGFCYLHGIGVEKDEHKAFFYYQKSADMDDVDGIYNVGCRYLYGEGVSKDEHKAFEFKYKYACEQFGKGGFAIVYRANWLDKSRELHTNVALKKLNSDNRKEFIEELRIFCEIRYVYPSFLKCYGISKDDEGNYVLVLEFARKKSLNNNLYENDFDNAYVSDLGLTTSMENKSGGLYGVLPYIAPEILIQQEQQALLNEGLTRKITFTQSTDIYSLGIIMTEISTGSRAFDGYDFEDLAIKICTGLRPEFAPGTPYCYVELAKRCMDPDPQKRPTTVDITSKLYKWNRSIENSIDIDEIKIQFLEADKIKPNPIDLHDTPDPKF</sequence>
<dbReference type="Gene3D" id="1.25.40.10">
    <property type="entry name" value="Tetratricopeptide repeat domain"/>
    <property type="match status" value="1"/>
</dbReference>
<dbReference type="Pfam" id="PF08238">
    <property type="entry name" value="Sel1"/>
    <property type="match status" value="4"/>
</dbReference>
<dbReference type="STRING" id="44941.A0A397UIA5"/>
<dbReference type="OrthoDB" id="2384430at2759"/>
<gene>
    <name evidence="2" type="ORF">C2G38_2207639</name>
</gene>
<dbReference type="Pfam" id="PF07714">
    <property type="entry name" value="PK_Tyr_Ser-Thr"/>
    <property type="match status" value="2"/>
</dbReference>
<dbReference type="InterPro" id="IPR011009">
    <property type="entry name" value="Kinase-like_dom_sf"/>
</dbReference>
<dbReference type="InterPro" id="IPR052945">
    <property type="entry name" value="Mitotic_Regulator"/>
</dbReference>
<organism evidence="2 3">
    <name type="scientific">Gigaspora rosea</name>
    <dbReference type="NCBI Taxonomy" id="44941"/>
    <lineage>
        <taxon>Eukaryota</taxon>
        <taxon>Fungi</taxon>
        <taxon>Fungi incertae sedis</taxon>
        <taxon>Mucoromycota</taxon>
        <taxon>Glomeromycotina</taxon>
        <taxon>Glomeromycetes</taxon>
        <taxon>Diversisporales</taxon>
        <taxon>Gigasporaceae</taxon>
        <taxon>Gigaspora</taxon>
    </lineage>
</organism>
<name>A0A397UIA5_9GLOM</name>
<protein>
    <submittedName>
        <fullName evidence="2">Kinase-like domain-containing protein</fullName>
    </submittedName>
</protein>
<dbReference type="PROSITE" id="PS50011">
    <property type="entry name" value="PROTEIN_KINASE_DOM"/>
    <property type="match status" value="1"/>
</dbReference>
<dbReference type="PANTHER" id="PTHR43628:SF1">
    <property type="entry name" value="CHITIN SYNTHASE REGULATORY FACTOR 2-RELATED"/>
    <property type="match status" value="1"/>
</dbReference>
<dbReference type="InterPro" id="IPR006597">
    <property type="entry name" value="Sel1-like"/>
</dbReference>
<reference evidence="2 3" key="1">
    <citation type="submission" date="2018-06" db="EMBL/GenBank/DDBJ databases">
        <title>Comparative genomics reveals the genomic features of Rhizophagus irregularis, R. cerebriforme, R. diaphanum and Gigaspora rosea, and their symbiotic lifestyle signature.</title>
        <authorList>
            <person name="Morin E."/>
            <person name="San Clemente H."/>
            <person name="Chen E.C.H."/>
            <person name="De La Providencia I."/>
            <person name="Hainaut M."/>
            <person name="Kuo A."/>
            <person name="Kohler A."/>
            <person name="Murat C."/>
            <person name="Tang N."/>
            <person name="Roy S."/>
            <person name="Loubradou J."/>
            <person name="Henrissat B."/>
            <person name="Grigoriev I.V."/>
            <person name="Corradi N."/>
            <person name="Roux C."/>
            <person name="Martin F.M."/>
        </authorList>
    </citation>
    <scope>NUCLEOTIDE SEQUENCE [LARGE SCALE GENOMIC DNA]</scope>
    <source>
        <strain evidence="2 3">DAOM 194757</strain>
    </source>
</reference>
<dbReference type="GO" id="GO:0004672">
    <property type="term" value="F:protein kinase activity"/>
    <property type="evidence" value="ECO:0007669"/>
    <property type="project" value="InterPro"/>
</dbReference>
<dbReference type="AlphaFoldDB" id="A0A397UIA5"/>
<keyword evidence="2" id="KW-0808">Transferase</keyword>
<dbReference type="Proteomes" id="UP000266673">
    <property type="component" value="Unassembled WGS sequence"/>
</dbReference>
<comment type="caution">
    <text evidence="2">The sequence shown here is derived from an EMBL/GenBank/DDBJ whole genome shotgun (WGS) entry which is preliminary data.</text>
</comment>
<evidence type="ECO:0000259" key="1">
    <source>
        <dbReference type="PROSITE" id="PS50011"/>
    </source>
</evidence>
<dbReference type="InterPro" id="IPR000719">
    <property type="entry name" value="Prot_kinase_dom"/>
</dbReference>
<evidence type="ECO:0000313" key="3">
    <source>
        <dbReference type="Proteomes" id="UP000266673"/>
    </source>
</evidence>
<evidence type="ECO:0000313" key="2">
    <source>
        <dbReference type="EMBL" id="RIB09864.1"/>
    </source>
</evidence>
<dbReference type="Gene3D" id="1.10.510.10">
    <property type="entry name" value="Transferase(Phosphotransferase) domain 1"/>
    <property type="match status" value="1"/>
</dbReference>
<dbReference type="EMBL" id="QKWP01001317">
    <property type="protein sequence ID" value="RIB09864.1"/>
    <property type="molecule type" value="Genomic_DNA"/>
</dbReference>
<dbReference type="GO" id="GO:0005524">
    <property type="term" value="F:ATP binding"/>
    <property type="evidence" value="ECO:0007669"/>
    <property type="project" value="InterPro"/>
</dbReference>
<dbReference type="SMART" id="SM00671">
    <property type="entry name" value="SEL1"/>
    <property type="match status" value="4"/>
</dbReference>
<dbReference type="PANTHER" id="PTHR43628">
    <property type="entry name" value="ACTIVATOR OF C KINASE PROTEIN 1-RELATED"/>
    <property type="match status" value="1"/>
</dbReference>